<comment type="similarity">
    <text evidence="2">In the central section; belongs to the CRISPR-associated helicase Cas3 family.</text>
</comment>
<dbReference type="GO" id="GO:0004386">
    <property type="term" value="F:helicase activity"/>
    <property type="evidence" value="ECO:0007669"/>
    <property type="project" value="UniProtKB-KW"/>
</dbReference>
<comment type="caution">
    <text evidence="12">The sequence shown here is derived from an EMBL/GenBank/DDBJ whole genome shotgun (WGS) entry which is preliminary data.</text>
</comment>
<dbReference type="Proteomes" id="UP001299608">
    <property type="component" value="Unassembled WGS sequence"/>
</dbReference>
<keyword evidence="6" id="KW-0378">Hydrolase</keyword>
<keyword evidence="4" id="KW-0479">Metal-binding</keyword>
<dbReference type="InterPro" id="IPR006474">
    <property type="entry name" value="Helicase_Cas3_CRISPR-ass_core"/>
</dbReference>
<dbReference type="InterPro" id="IPR027417">
    <property type="entry name" value="P-loop_NTPase"/>
</dbReference>
<keyword evidence="7" id="KW-0347">Helicase</keyword>
<dbReference type="SMART" id="SM00487">
    <property type="entry name" value="DEXDc"/>
    <property type="match status" value="1"/>
</dbReference>
<dbReference type="NCBIfam" id="TIGR01587">
    <property type="entry name" value="cas3_core"/>
    <property type="match status" value="1"/>
</dbReference>
<dbReference type="AlphaFoldDB" id="A0AAW5BWR6"/>
<dbReference type="Pfam" id="PF00270">
    <property type="entry name" value="DEAD"/>
    <property type="match status" value="1"/>
</dbReference>
<dbReference type="InterPro" id="IPR006483">
    <property type="entry name" value="CRISPR-assoc_Cas3_HD"/>
</dbReference>
<evidence type="ECO:0000259" key="11">
    <source>
        <dbReference type="PROSITE" id="PS51643"/>
    </source>
</evidence>
<feature type="domain" description="Helicase ATP-binding" evidence="10">
    <location>
        <begin position="235"/>
        <end position="402"/>
    </location>
</feature>
<protein>
    <submittedName>
        <fullName evidence="12">CRISPR-associated helicase Cas3</fullName>
    </submittedName>
</protein>
<keyword evidence="5" id="KW-0547">Nucleotide-binding</keyword>
<evidence type="ECO:0000259" key="10">
    <source>
        <dbReference type="PROSITE" id="PS51192"/>
    </source>
</evidence>
<keyword evidence="8" id="KW-0067">ATP-binding</keyword>
<evidence type="ECO:0000256" key="5">
    <source>
        <dbReference type="ARBA" id="ARBA00022741"/>
    </source>
</evidence>
<evidence type="ECO:0000256" key="1">
    <source>
        <dbReference type="ARBA" id="ARBA00006847"/>
    </source>
</evidence>
<keyword evidence="3" id="KW-0540">Nuclease</keyword>
<evidence type="ECO:0000256" key="8">
    <source>
        <dbReference type="ARBA" id="ARBA00022840"/>
    </source>
</evidence>
<sequence length="713" mass="81175">MIYLAHITEDKTKEQGIAAHLTETAQLSGDFAQAFACREWGYGCGYLHDIGKYSDKFQQRLRGGAMTDHATAGARELYDRKNYIGAYVISGHHSGLLDGGSSADIGGEATLKGRMNKTLEDYKAFQSEIRIPEFPAIPLKPIGEGGFSLSFFIRMLFSCLVDADFLDTEQFMHGESIKRRGFDSISSLYERLFGHVKTWLENEDTETVNGRRTMILKACLEAGTWSRGLYQLTVPTGGGKTISSLAFGLLHAKKHNMDRIIYVIPYTSIIEQNAQIFKDILGEANVLEDHCNVVFKDSVELKPIQLASENWDCPIVVTTNVQFFESLFANKTSKCRKLHNIANSVIIFDEAQMLPVNYLEPCIKAISELVYNYRSTAVLCTATQPSLKTLFPQQIKIKEICPEVKGQYEFFRRMVLENAGELSEEQLVQRLRKEKQVLCILNSRGRVQEVYQALKDKGEAIHLSTFMYPKHRKHLLKTIRERLKNGMPCRLISTSLVEAGVDFDFQTVYRELAGVDSVIQAAGRCNREGKRHREDCRTIIFTLEKNEGIHNPSTLKLPIKVAEQIVEEYEDITSLEAIESYFSRLYHFKGEGLDAKKIVGQLEDGRRTYLFPFASVAKQFRLIENDTRTILIDKEPEAKEIVDRILRGEHSRQLMRDAGQYCVNIYEEDFEKLNGAGRLETIPMELYILRNKEQYTEETGLEIQVERGEAIFA</sequence>
<dbReference type="GO" id="GO:0004518">
    <property type="term" value="F:nuclease activity"/>
    <property type="evidence" value="ECO:0007669"/>
    <property type="project" value="UniProtKB-KW"/>
</dbReference>
<dbReference type="EMBL" id="JAKNGE010000039">
    <property type="protein sequence ID" value="MCG4748566.1"/>
    <property type="molecule type" value="Genomic_DNA"/>
</dbReference>
<evidence type="ECO:0000256" key="4">
    <source>
        <dbReference type="ARBA" id="ARBA00022723"/>
    </source>
</evidence>
<dbReference type="PROSITE" id="PS51643">
    <property type="entry name" value="HD_CAS3"/>
    <property type="match status" value="1"/>
</dbReference>
<dbReference type="CDD" id="cd17930">
    <property type="entry name" value="DEXHc_cas3"/>
    <property type="match status" value="1"/>
</dbReference>
<dbReference type="PROSITE" id="PS51192">
    <property type="entry name" value="HELICASE_ATP_BIND_1"/>
    <property type="match status" value="1"/>
</dbReference>
<keyword evidence="9" id="KW-0051">Antiviral defense</keyword>
<name>A0AAW5BWR6_9FIRM</name>
<evidence type="ECO:0000256" key="6">
    <source>
        <dbReference type="ARBA" id="ARBA00022801"/>
    </source>
</evidence>
<feature type="domain" description="HD Cas3-type" evidence="11">
    <location>
        <begin position="10"/>
        <end position="166"/>
    </location>
</feature>
<dbReference type="InterPro" id="IPR038257">
    <property type="entry name" value="CRISPR-assoc_Cas3_HD_sf"/>
</dbReference>
<dbReference type="SUPFAM" id="SSF52540">
    <property type="entry name" value="P-loop containing nucleoside triphosphate hydrolases"/>
    <property type="match status" value="1"/>
</dbReference>
<evidence type="ECO:0000256" key="7">
    <source>
        <dbReference type="ARBA" id="ARBA00022806"/>
    </source>
</evidence>
<dbReference type="NCBIfam" id="TIGR01596">
    <property type="entry name" value="cas3_HD"/>
    <property type="match status" value="1"/>
</dbReference>
<dbReference type="GO" id="GO:0005524">
    <property type="term" value="F:ATP binding"/>
    <property type="evidence" value="ECO:0007669"/>
    <property type="project" value="UniProtKB-KW"/>
</dbReference>
<reference evidence="12" key="1">
    <citation type="submission" date="2022-01" db="EMBL/GenBank/DDBJ databases">
        <title>Collection of gut derived symbiotic bacterial strains cultured from healthy donors.</title>
        <authorList>
            <person name="Lin H."/>
            <person name="Kohout C."/>
            <person name="Waligurski E."/>
            <person name="Pamer E.G."/>
        </authorList>
    </citation>
    <scope>NUCLEOTIDE SEQUENCE</scope>
    <source>
        <strain evidence="12">DFI.6.55</strain>
    </source>
</reference>
<evidence type="ECO:0000256" key="3">
    <source>
        <dbReference type="ARBA" id="ARBA00022722"/>
    </source>
</evidence>
<dbReference type="Gene3D" id="3.40.50.300">
    <property type="entry name" value="P-loop containing nucleotide triphosphate hydrolases"/>
    <property type="match status" value="2"/>
</dbReference>
<evidence type="ECO:0000256" key="2">
    <source>
        <dbReference type="ARBA" id="ARBA00009046"/>
    </source>
</evidence>
<dbReference type="InterPro" id="IPR011545">
    <property type="entry name" value="DEAD/DEAH_box_helicase_dom"/>
</dbReference>
<evidence type="ECO:0000313" key="13">
    <source>
        <dbReference type="Proteomes" id="UP001299608"/>
    </source>
</evidence>
<dbReference type="Pfam" id="PF22590">
    <property type="entry name" value="Cas3-like_C_2"/>
    <property type="match status" value="1"/>
</dbReference>
<dbReference type="GO" id="GO:0003676">
    <property type="term" value="F:nucleic acid binding"/>
    <property type="evidence" value="ECO:0007669"/>
    <property type="project" value="InterPro"/>
</dbReference>
<gene>
    <name evidence="12" type="primary">cas3</name>
    <name evidence="12" type="ORF">L0N08_24435</name>
</gene>
<dbReference type="InterPro" id="IPR054712">
    <property type="entry name" value="Cas3-like_dom"/>
</dbReference>
<dbReference type="InterPro" id="IPR014001">
    <property type="entry name" value="Helicase_ATP-bd"/>
</dbReference>
<dbReference type="CDD" id="cd09641">
    <property type="entry name" value="Cas3''_I"/>
    <property type="match status" value="1"/>
</dbReference>
<evidence type="ECO:0000313" key="12">
    <source>
        <dbReference type="EMBL" id="MCG4748566.1"/>
    </source>
</evidence>
<dbReference type="GO" id="GO:0051607">
    <property type="term" value="P:defense response to virus"/>
    <property type="evidence" value="ECO:0007669"/>
    <property type="project" value="UniProtKB-KW"/>
</dbReference>
<dbReference type="GO" id="GO:0016787">
    <property type="term" value="F:hydrolase activity"/>
    <property type="evidence" value="ECO:0007669"/>
    <property type="project" value="UniProtKB-KW"/>
</dbReference>
<evidence type="ECO:0000256" key="9">
    <source>
        <dbReference type="ARBA" id="ARBA00023118"/>
    </source>
</evidence>
<dbReference type="Gene3D" id="1.10.3210.30">
    <property type="match status" value="1"/>
</dbReference>
<dbReference type="GO" id="GO:0046872">
    <property type="term" value="F:metal ion binding"/>
    <property type="evidence" value="ECO:0007669"/>
    <property type="project" value="UniProtKB-KW"/>
</dbReference>
<accession>A0AAW5BWR6</accession>
<comment type="similarity">
    <text evidence="1">In the N-terminal section; belongs to the CRISPR-associated nuclease Cas3-HD family.</text>
</comment>
<proteinExistence type="inferred from homology"/>
<organism evidence="12 13">
    <name type="scientific">Enterocloster aldenensis</name>
    <dbReference type="NCBI Taxonomy" id="358742"/>
    <lineage>
        <taxon>Bacteria</taxon>
        <taxon>Bacillati</taxon>
        <taxon>Bacillota</taxon>
        <taxon>Clostridia</taxon>
        <taxon>Lachnospirales</taxon>
        <taxon>Lachnospiraceae</taxon>
        <taxon>Enterocloster</taxon>
    </lineage>
</organism>